<evidence type="ECO:0000256" key="11">
    <source>
        <dbReference type="ARBA" id="ARBA00022786"/>
    </source>
</evidence>
<keyword evidence="8" id="KW-0479">Metal-binding</keyword>
<dbReference type="SMART" id="SM00647">
    <property type="entry name" value="IBR"/>
    <property type="match status" value="2"/>
</dbReference>
<evidence type="ECO:0000256" key="2">
    <source>
        <dbReference type="ARBA" id="ARBA00001947"/>
    </source>
</evidence>
<keyword evidence="7" id="KW-0808">Transferase</keyword>
<dbReference type="FunFam" id="3.30.40.10:FF:000019">
    <property type="entry name" value="RBR-type E3 ubiquitin transferase"/>
    <property type="match status" value="1"/>
</dbReference>
<reference evidence="17" key="1">
    <citation type="submission" date="2021-01" db="EMBL/GenBank/DDBJ databases">
        <authorList>
            <consortium name="Genoscope - CEA"/>
            <person name="William W."/>
        </authorList>
    </citation>
    <scope>NUCLEOTIDE SEQUENCE</scope>
</reference>
<feature type="domain" description="RING-type" evidence="15">
    <location>
        <begin position="137"/>
        <end position="183"/>
    </location>
</feature>
<dbReference type="AlphaFoldDB" id="A0A816WD75"/>
<dbReference type="InterPro" id="IPR017907">
    <property type="entry name" value="Znf_RING_CS"/>
</dbReference>
<dbReference type="PROSITE" id="PS50089">
    <property type="entry name" value="ZF_RING_2"/>
    <property type="match status" value="1"/>
</dbReference>
<dbReference type="InterPro" id="IPR048962">
    <property type="entry name" value="ARIH1-like_UBL"/>
</dbReference>
<keyword evidence="9" id="KW-0677">Repeat</keyword>
<proteinExistence type="inferred from homology"/>
<dbReference type="UniPathway" id="UPA00143"/>
<evidence type="ECO:0000256" key="1">
    <source>
        <dbReference type="ARBA" id="ARBA00001798"/>
    </source>
</evidence>
<evidence type="ECO:0000256" key="4">
    <source>
        <dbReference type="ARBA" id="ARBA00004906"/>
    </source>
</evidence>
<dbReference type="Pfam" id="PF22191">
    <property type="entry name" value="IBR_1"/>
    <property type="match status" value="1"/>
</dbReference>
<dbReference type="EC" id="2.3.2.31" evidence="6"/>
<evidence type="ECO:0000256" key="14">
    <source>
        <dbReference type="SAM" id="MobiDB-lite"/>
    </source>
</evidence>
<feature type="domain" description="RING-type" evidence="16">
    <location>
        <begin position="133"/>
        <end position="348"/>
    </location>
</feature>
<dbReference type="InterPro" id="IPR044066">
    <property type="entry name" value="TRIAD_supradom"/>
</dbReference>
<comment type="cofactor">
    <cofactor evidence="2">
        <name>Zn(2+)</name>
        <dbReference type="ChEBI" id="CHEBI:29105"/>
    </cofactor>
</comment>
<dbReference type="Pfam" id="PF01485">
    <property type="entry name" value="IBR"/>
    <property type="match status" value="1"/>
</dbReference>
<dbReference type="GO" id="GO:0016567">
    <property type="term" value="P:protein ubiquitination"/>
    <property type="evidence" value="ECO:0007669"/>
    <property type="project" value="UniProtKB-UniPathway"/>
</dbReference>
<evidence type="ECO:0000259" key="15">
    <source>
        <dbReference type="PROSITE" id="PS50089"/>
    </source>
</evidence>
<dbReference type="GO" id="GO:0008270">
    <property type="term" value="F:zinc ion binding"/>
    <property type="evidence" value="ECO:0007669"/>
    <property type="project" value="UniProtKB-KW"/>
</dbReference>
<comment type="function">
    <text evidence="3">Might act as an E3 ubiquitin-protein ligase, or as part of E3 complex, which accepts ubiquitin from specific E2 ubiquitin-conjugating enzymes and then transfers it to substrates.</text>
</comment>
<comment type="pathway">
    <text evidence="4">Protein modification; protein ubiquitination.</text>
</comment>
<sequence>MYSDNDMLDAYDEESGEYDLYSDVDDEHDPHGGEDDSDYILEEVVDDSITHGSQINYVVLKEEDIRKRQEDDIKQLSTVLSITNAEASVLLLHYSWNVSKLTDEWFADEEKVRRTVGVLEGRGGGSVVVGNHRKVKCGICFDKFRRKKIVPVVCGHTFCSTCWNGYITTAINDGSGCLMQKCPEPSCHIAIGRDLVEKVVSEEDLRKYDRYFLRSYIEESKKMKWCPAPGCEGAVDFSASGTGINYDVLCSCSHRFCWKCNEDAHSPVDCDMVSQWILKNSAEAENTTWILANSKACPKCKRPIEKNHGCMHMTCGQPCKHQFCWLCLGAWKDHGGRTGGFYACNKYEKDKKEGLYDDSEKKRQMAKSSLERYTHYYERWASNEKSRGKAFGDLQVFLTEKIAKLSVIQCIPETQLTFITDAWLQIIECRRVLKWTYAYGYYLPESEREKRCFFEYVQGEAESGLERLHKCVETEAEVFQDAGERSELGFTAFREKLSNLTSVTKRHFETLVKALENGLSDVESQAACTKETESFKREIKSKETKSKKRRRER</sequence>
<dbReference type="Pfam" id="PF13445">
    <property type="entry name" value="zf-RING_UBOX"/>
    <property type="match status" value="1"/>
</dbReference>
<dbReference type="Pfam" id="PF19422">
    <property type="entry name" value="Ariadne"/>
    <property type="match status" value="1"/>
</dbReference>
<organism evidence="17">
    <name type="scientific">Brassica napus</name>
    <name type="common">Rape</name>
    <dbReference type="NCBI Taxonomy" id="3708"/>
    <lineage>
        <taxon>Eukaryota</taxon>
        <taxon>Viridiplantae</taxon>
        <taxon>Streptophyta</taxon>
        <taxon>Embryophyta</taxon>
        <taxon>Tracheophyta</taxon>
        <taxon>Spermatophyta</taxon>
        <taxon>Magnoliopsida</taxon>
        <taxon>eudicotyledons</taxon>
        <taxon>Gunneridae</taxon>
        <taxon>Pentapetalae</taxon>
        <taxon>rosids</taxon>
        <taxon>malvids</taxon>
        <taxon>Brassicales</taxon>
        <taxon>Brassicaceae</taxon>
        <taxon>Brassiceae</taxon>
        <taxon>Brassica</taxon>
    </lineage>
</organism>
<evidence type="ECO:0000256" key="9">
    <source>
        <dbReference type="ARBA" id="ARBA00022737"/>
    </source>
</evidence>
<evidence type="ECO:0000313" key="17">
    <source>
        <dbReference type="EMBL" id="CAF2135734.1"/>
    </source>
</evidence>
<dbReference type="EMBL" id="HG994356">
    <property type="protein sequence ID" value="CAF2135734.1"/>
    <property type="molecule type" value="Genomic_DNA"/>
</dbReference>
<name>A0A816WD75_BRANA</name>
<evidence type="ECO:0000256" key="10">
    <source>
        <dbReference type="ARBA" id="ARBA00022771"/>
    </source>
</evidence>
<dbReference type="InterPro" id="IPR027370">
    <property type="entry name" value="Znf-RING_euk"/>
</dbReference>
<evidence type="ECO:0000256" key="5">
    <source>
        <dbReference type="ARBA" id="ARBA00005884"/>
    </source>
</evidence>
<dbReference type="InterPro" id="IPR002867">
    <property type="entry name" value="IBR_dom"/>
</dbReference>
<dbReference type="InterPro" id="IPR013083">
    <property type="entry name" value="Znf_RING/FYVE/PHD"/>
</dbReference>
<feature type="region of interest" description="Disordered" evidence="14">
    <location>
        <begin position="533"/>
        <end position="553"/>
    </location>
</feature>
<dbReference type="InterPro" id="IPR031127">
    <property type="entry name" value="E3_UB_ligase_RBR"/>
</dbReference>
<keyword evidence="12" id="KW-0862">Zinc</keyword>
<evidence type="ECO:0000256" key="8">
    <source>
        <dbReference type="ARBA" id="ARBA00022723"/>
    </source>
</evidence>
<dbReference type="Gene3D" id="1.20.120.1750">
    <property type="match status" value="1"/>
</dbReference>
<comment type="catalytic activity">
    <reaction evidence="1">
        <text>[E2 ubiquitin-conjugating enzyme]-S-ubiquitinyl-L-cysteine + [acceptor protein]-L-lysine = [E2 ubiquitin-conjugating enzyme]-L-cysteine + [acceptor protein]-N(6)-ubiquitinyl-L-lysine.</text>
        <dbReference type="EC" id="2.3.2.31"/>
    </reaction>
</comment>
<dbReference type="GO" id="GO:0061630">
    <property type="term" value="F:ubiquitin protein ligase activity"/>
    <property type="evidence" value="ECO:0007669"/>
    <property type="project" value="UniProtKB-EC"/>
</dbReference>
<gene>
    <name evidence="17" type="ORF">DARMORV10_A02P01160.1</name>
</gene>
<evidence type="ECO:0000256" key="7">
    <source>
        <dbReference type="ARBA" id="ARBA00022679"/>
    </source>
</evidence>
<dbReference type="PANTHER" id="PTHR11685">
    <property type="entry name" value="RBR FAMILY RING FINGER AND IBR DOMAIN-CONTAINING"/>
    <property type="match status" value="1"/>
</dbReference>
<keyword evidence="10 13" id="KW-0863">Zinc-finger</keyword>
<dbReference type="InterPro" id="IPR045840">
    <property type="entry name" value="Ariadne"/>
</dbReference>
<keyword evidence="11" id="KW-0833">Ubl conjugation pathway</keyword>
<dbReference type="PROSITE" id="PS51873">
    <property type="entry name" value="TRIAD"/>
    <property type="match status" value="1"/>
</dbReference>
<dbReference type="Gene3D" id="3.30.40.10">
    <property type="entry name" value="Zinc/RING finger domain, C3HC4 (zinc finger)"/>
    <property type="match status" value="1"/>
</dbReference>
<dbReference type="Pfam" id="PF21235">
    <property type="entry name" value="UBA_ARI1"/>
    <property type="match status" value="1"/>
</dbReference>
<dbReference type="PROSITE" id="PS00518">
    <property type="entry name" value="ZF_RING_1"/>
    <property type="match status" value="1"/>
</dbReference>
<comment type="similarity">
    <text evidence="5">Belongs to the RBR family. Ariadne subfamily.</text>
</comment>
<evidence type="ECO:0000259" key="16">
    <source>
        <dbReference type="PROSITE" id="PS51873"/>
    </source>
</evidence>
<evidence type="ECO:0000256" key="3">
    <source>
        <dbReference type="ARBA" id="ARBA00003976"/>
    </source>
</evidence>
<evidence type="ECO:0000256" key="6">
    <source>
        <dbReference type="ARBA" id="ARBA00012251"/>
    </source>
</evidence>
<evidence type="ECO:0000256" key="13">
    <source>
        <dbReference type="PROSITE-ProRule" id="PRU00175"/>
    </source>
</evidence>
<feature type="compositionally biased region" description="Basic and acidic residues" evidence="14">
    <location>
        <begin position="533"/>
        <end position="544"/>
    </location>
</feature>
<dbReference type="InterPro" id="IPR001841">
    <property type="entry name" value="Znf_RING"/>
</dbReference>
<evidence type="ECO:0000256" key="12">
    <source>
        <dbReference type="ARBA" id="ARBA00022833"/>
    </source>
</evidence>
<dbReference type="FunFam" id="1.20.120.1750:FF:000005">
    <property type="entry name" value="RBR-type E3 ubiquitin transferase"/>
    <property type="match status" value="1"/>
</dbReference>
<protein>
    <recommendedName>
        <fullName evidence="6">RBR-type E3 ubiquitin transferase</fullName>
        <ecNumber evidence="6">2.3.2.31</ecNumber>
    </recommendedName>
</protein>
<accession>A0A816WD75</accession>
<dbReference type="SUPFAM" id="SSF57850">
    <property type="entry name" value="RING/U-box"/>
    <property type="match status" value="3"/>
</dbReference>
<dbReference type="CDD" id="cd22583">
    <property type="entry name" value="Rcat_RBR_ARI7-like"/>
    <property type="match status" value="1"/>
</dbReference>
<dbReference type="Proteomes" id="UP001295469">
    <property type="component" value="Chromosome A02"/>
</dbReference>
<dbReference type="CDD" id="cd20346">
    <property type="entry name" value="BRcat_RBR_ANKIB1"/>
    <property type="match status" value="1"/>
</dbReference>